<proteinExistence type="predicted"/>
<dbReference type="Proteomes" id="UP000789901">
    <property type="component" value="Unassembled WGS sequence"/>
</dbReference>
<accession>A0ABM8VZN6</accession>
<evidence type="ECO:0000313" key="1">
    <source>
        <dbReference type="EMBL" id="CAG8487404.1"/>
    </source>
</evidence>
<name>A0ABM8VZN6_GIGMA</name>
<evidence type="ECO:0000313" key="2">
    <source>
        <dbReference type="Proteomes" id="UP000789901"/>
    </source>
</evidence>
<sequence length="173" mass="20492">MEVFMVLINDEDDDATVQEEEDLPNPTPTNHQALVPRAPSVWYRRLVPAYRHSLTFTNLNRSYKRTFHLYVHPIYLEHFSLEESASLQKWRLAGIHQELVQREYFWATEVDLGYWKSIDVNAVRTQLRKNRNKITLDPTTGTESMEIYQAVFTKQIFIDQPRPSLEKTHSQAW</sequence>
<keyword evidence="2" id="KW-1185">Reference proteome</keyword>
<gene>
    <name evidence="1" type="ORF">GMARGA_LOCUS1548</name>
</gene>
<protein>
    <submittedName>
        <fullName evidence="1">41984_t:CDS:1</fullName>
    </submittedName>
</protein>
<organism evidence="1 2">
    <name type="scientific">Gigaspora margarita</name>
    <dbReference type="NCBI Taxonomy" id="4874"/>
    <lineage>
        <taxon>Eukaryota</taxon>
        <taxon>Fungi</taxon>
        <taxon>Fungi incertae sedis</taxon>
        <taxon>Mucoromycota</taxon>
        <taxon>Glomeromycotina</taxon>
        <taxon>Glomeromycetes</taxon>
        <taxon>Diversisporales</taxon>
        <taxon>Gigasporaceae</taxon>
        <taxon>Gigaspora</taxon>
    </lineage>
</organism>
<reference evidence="1 2" key="1">
    <citation type="submission" date="2021-06" db="EMBL/GenBank/DDBJ databases">
        <authorList>
            <person name="Kallberg Y."/>
            <person name="Tangrot J."/>
            <person name="Rosling A."/>
        </authorList>
    </citation>
    <scope>NUCLEOTIDE SEQUENCE [LARGE SCALE GENOMIC DNA]</scope>
    <source>
        <strain evidence="1 2">120-4 pot B 10/14</strain>
    </source>
</reference>
<comment type="caution">
    <text evidence="1">The sequence shown here is derived from an EMBL/GenBank/DDBJ whole genome shotgun (WGS) entry which is preliminary data.</text>
</comment>
<dbReference type="EMBL" id="CAJVQB010000414">
    <property type="protein sequence ID" value="CAG8487404.1"/>
    <property type="molecule type" value="Genomic_DNA"/>
</dbReference>